<comment type="caution">
    <text evidence="1">The sequence shown here is derived from an EMBL/GenBank/DDBJ whole genome shotgun (WGS) entry which is preliminary data.</text>
</comment>
<protein>
    <submittedName>
        <fullName evidence="1">Uncharacterized protein</fullName>
    </submittedName>
</protein>
<dbReference type="Proteomes" id="UP000636709">
    <property type="component" value="Unassembled WGS sequence"/>
</dbReference>
<dbReference type="EMBL" id="JACEFO010002165">
    <property type="protein sequence ID" value="KAF8676450.1"/>
    <property type="molecule type" value="Genomic_DNA"/>
</dbReference>
<reference evidence="1" key="1">
    <citation type="submission" date="2020-07" db="EMBL/GenBank/DDBJ databases">
        <title>Genome sequence and genetic diversity analysis of an under-domesticated orphan crop, white fonio (Digitaria exilis).</title>
        <authorList>
            <person name="Bennetzen J.L."/>
            <person name="Chen S."/>
            <person name="Ma X."/>
            <person name="Wang X."/>
            <person name="Yssel A.E.J."/>
            <person name="Chaluvadi S.R."/>
            <person name="Johnson M."/>
            <person name="Gangashetty P."/>
            <person name="Hamidou F."/>
            <person name="Sanogo M.D."/>
            <person name="Zwaenepoel A."/>
            <person name="Wallace J."/>
            <person name="Van De Peer Y."/>
            <person name="Van Deynze A."/>
        </authorList>
    </citation>
    <scope>NUCLEOTIDE SEQUENCE</scope>
    <source>
        <tissue evidence="1">Leaves</tissue>
    </source>
</reference>
<keyword evidence="2" id="KW-1185">Reference proteome</keyword>
<evidence type="ECO:0000313" key="1">
    <source>
        <dbReference type="EMBL" id="KAF8676450.1"/>
    </source>
</evidence>
<proteinExistence type="predicted"/>
<name>A0A835B8Z7_9POAL</name>
<dbReference type="OrthoDB" id="527344at2759"/>
<dbReference type="PANTHER" id="PTHR46504:SF2">
    <property type="entry name" value="TRNASE Z TRZ1"/>
    <property type="match status" value="1"/>
</dbReference>
<sequence>MAKTSEFLAEASLTAAPSSSSRFHANPFASAAFIHEGELPAGDRGVTPWRASPSAITNTLSTPEIAFTGDTTSDFILDPDNADVLAAKILIVEIAGHSDQLGNKAILLTHFSGRYTSEVG</sequence>
<dbReference type="PANTHER" id="PTHR46504">
    <property type="entry name" value="TRNASE Z TRZ1"/>
    <property type="match status" value="1"/>
</dbReference>
<accession>A0A835B8Z7</accession>
<evidence type="ECO:0000313" key="2">
    <source>
        <dbReference type="Proteomes" id="UP000636709"/>
    </source>
</evidence>
<organism evidence="1 2">
    <name type="scientific">Digitaria exilis</name>
    <dbReference type="NCBI Taxonomy" id="1010633"/>
    <lineage>
        <taxon>Eukaryota</taxon>
        <taxon>Viridiplantae</taxon>
        <taxon>Streptophyta</taxon>
        <taxon>Embryophyta</taxon>
        <taxon>Tracheophyta</taxon>
        <taxon>Spermatophyta</taxon>
        <taxon>Magnoliopsida</taxon>
        <taxon>Liliopsida</taxon>
        <taxon>Poales</taxon>
        <taxon>Poaceae</taxon>
        <taxon>PACMAD clade</taxon>
        <taxon>Panicoideae</taxon>
        <taxon>Panicodae</taxon>
        <taxon>Paniceae</taxon>
        <taxon>Anthephorinae</taxon>
        <taxon>Digitaria</taxon>
    </lineage>
</organism>
<gene>
    <name evidence="1" type="ORF">HU200_047002</name>
</gene>
<dbReference type="AlphaFoldDB" id="A0A835B8Z7"/>